<dbReference type="InterPro" id="IPR016024">
    <property type="entry name" value="ARM-type_fold"/>
</dbReference>
<dbReference type="InterPro" id="IPR058678">
    <property type="entry name" value="ARM_PUB"/>
</dbReference>
<keyword evidence="3 5" id="KW-0808">Transferase</keyword>
<dbReference type="SUPFAM" id="SSF48371">
    <property type="entry name" value="ARM repeat"/>
    <property type="match status" value="1"/>
</dbReference>
<dbReference type="Proteomes" id="UP001497516">
    <property type="component" value="Chromosome 10"/>
</dbReference>
<dbReference type="GO" id="GO:0016567">
    <property type="term" value="P:protein ubiquitination"/>
    <property type="evidence" value="ECO:0007669"/>
    <property type="project" value="UniProtKB-UniRule"/>
</dbReference>
<dbReference type="EC" id="2.3.2.27" evidence="5"/>
<evidence type="ECO:0000259" key="6">
    <source>
        <dbReference type="PROSITE" id="PS51698"/>
    </source>
</evidence>
<evidence type="ECO:0000256" key="5">
    <source>
        <dbReference type="RuleBase" id="RU369093"/>
    </source>
</evidence>
<dbReference type="SMART" id="SM00504">
    <property type="entry name" value="Ubox"/>
    <property type="match status" value="1"/>
</dbReference>
<dbReference type="PROSITE" id="PS51698">
    <property type="entry name" value="U_BOX"/>
    <property type="match status" value="1"/>
</dbReference>
<feature type="domain" description="U-box" evidence="6">
    <location>
        <begin position="6"/>
        <end position="82"/>
    </location>
</feature>
<name>A0AAV2CWA5_9ROSI</name>
<comment type="pathway">
    <text evidence="2 5">Protein modification; protein ubiquitination.</text>
</comment>
<gene>
    <name evidence="7" type="ORF">LTRI10_LOCUS7806</name>
</gene>
<dbReference type="Pfam" id="PF04564">
    <property type="entry name" value="U-box"/>
    <property type="match status" value="1"/>
</dbReference>
<comment type="function">
    <text evidence="5">Functions as an E3 ubiquitin ligase.</text>
</comment>
<protein>
    <recommendedName>
        <fullName evidence="5 6">U-box domain-containing protein</fullName>
        <ecNumber evidence="5">2.3.2.27</ecNumber>
    </recommendedName>
    <alternativeName>
        <fullName evidence="5">RING-type E3 ubiquitin transferase PUB</fullName>
    </alternativeName>
</protein>
<dbReference type="GO" id="GO:0061630">
    <property type="term" value="F:ubiquitin protein ligase activity"/>
    <property type="evidence" value="ECO:0007669"/>
    <property type="project" value="UniProtKB-UniRule"/>
</dbReference>
<dbReference type="EMBL" id="OZ034814">
    <property type="protein sequence ID" value="CAL1360366.1"/>
    <property type="molecule type" value="Genomic_DNA"/>
</dbReference>
<evidence type="ECO:0000256" key="2">
    <source>
        <dbReference type="ARBA" id="ARBA00004906"/>
    </source>
</evidence>
<dbReference type="AlphaFoldDB" id="A0AAV2CWA5"/>
<accession>A0AAV2CWA5</accession>
<dbReference type="PANTHER" id="PTHR22849">
    <property type="entry name" value="WDSAM1 PROTEIN"/>
    <property type="match status" value="1"/>
</dbReference>
<dbReference type="InterPro" id="IPR011989">
    <property type="entry name" value="ARM-like"/>
</dbReference>
<dbReference type="InterPro" id="IPR013083">
    <property type="entry name" value="Znf_RING/FYVE/PHD"/>
</dbReference>
<evidence type="ECO:0000256" key="4">
    <source>
        <dbReference type="ARBA" id="ARBA00022786"/>
    </source>
</evidence>
<keyword evidence="8" id="KW-1185">Reference proteome</keyword>
<organism evidence="7 8">
    <name type="scientific">Linum trigynum</name>
    <dbReference type="NCBI Taxonomy" id="586398"/>
    <lineage>
        <taxon>Eukaryota</taxon>
        <taxon>Viridiplantae</taxon>
        <taxon>Streptophyta</taxon>
        <taxon>Embryophyta</taxon>
        <taxon>Tracheophyta</taxon>
        <taxon>Spermatophyta</taxon>
        <taxon>Magnoliopsida</taxon>
        <taxon>eudicotyledons</taxon>
        <taxon>Gunneridae</taxon>
        <taxon>Pentapetalae</taxon>
        <taxon>rosids</taxon>
        <taxon>fabids</taxon>
        <taxon>Malpighiales</taxon>
        <taxon>Linaceae</taxon>
        <taxon>Linum</taxon>
    </lineage>
</organism>
<dbReference type="Gene3D" id="1.25.10.10">
    <property type="entry name" value="Leucine-rich Repeat Variant"/>
    <property type="match status" value="1"/>
</dbReference>
<evidence type="ECO:0000256" key="3">
    <source>
        <dbReference type="ARBA" id="ARBA00022679"/>
    </source>
</evidence>
<proteinExistence type="predicted"/>
<sequence>MEPEIDVPSFFLCPISLQIMKDPVTVPTGITYDRDSIERWLSSSSAATCPVTNQPIPPDADLTPNIILRRLIQSWCTLNASHGFERIPTPKPPVTKAQISKLIHSAATSSSPHYHQVKCLRQLRSLAKESEANRRCIEQAPGVVDFLASIVVDFNHDVELDCIEQFGSSPCDEALSLLHGLQISEPALKALVNRNCEFINSLTRVMQRGTYESRAYAVLISRSAFRVADPLRIIGVRAGFLAEVVQMVRDRVSRQATKAALGLLVELCPWGRNRVKAVESGAVPALVDLLLDSPSESESRRACELALAALDVLCQCAEGRAELLKHAAGLAVVSKKILRVSTAATEKAVRILLSVGKSSATAAVLQEMLQIGVVAKLCLVLQVESSARAKDKAREILRLHARVWRSSPCVPATLLCSYPAAA</sequence>
<dbReference type="InterPro" id="IPR045185">
    <property type="entry name" value="PUB22/23/24-like"/>
</dbReference>
<evidence type="ECO:0000313" key="8">
    <source>
        <dbReference type="Proteomes" id="UP001497516"/>
    </source>
</evidence>
<dbReference type="PANTHER" id="PTHR22849:SF132">
    <property type="entry name" value="E3 UBIQUITIN-PROTEIN LIGASE PUB23"/>
    <property type="match status" value="1"/>
</dbReference>
<dbReference type="CDD" id="cd16664">
    <property type="entry name" value="RING-Ubox_PUB"/>
    <property type="match status" value="1"/>
</dbReference>
<reference evidence="7 8" key="1">
    <citation type="submission" date="2024-04" db="EMBL/GenBank/DDBJ databases">
        <authorList>
            <person name="Fracassetti M."/>
        </authorList>
    </citation>
    <scope>NUCLEOTIDE SEQUENCE [LARGE SCALE GENOMIC DNA]</scope>
</reference>
<dbReference type="Pfam" id="PF25598">
    <property type="entry name" value="ARM_PUB"/>
    <property type="match status" value="1"/>
</dbReference>
<dbReference type="InterPro" id="IPR045210">
    <property type="entry name" value="RING-Ubox_PUB"/>
</dbReference>
<keyword evidence="4 5" id="KW-0833">Ubl conjugation pathway</keyword>
<evidence type="ECO:0000313" key="7">
    <source>
        <dbReference type="EMBL" id="CAL1360366.1"/>
    </source>
</evidence>
<evidence type="ECO:0000256" key="1">
    <source>
        <dbReference type="ARBA" id="ARBA00000900"/>
    </source>
</evidence>
<dbReference type="Gene3D" id="3.30.40.10">
    <property type="entry name" value="Zinc/RING finger domain, C3HC4 (zinc finger)"/>
    <property type="match status" value="1"/>
</dbReference>
<dbReference type="SUPFAM" id="SSF57850">
    <property type="entry name" value="RING/U-box"/>
    <property type="match status" value="1"/>
</dbReference>
<comment type="catalytic activity">
    <reaction evidence="1 5">
        <text>S-ubiquitinyl-[E2 ubiquitin-conjugating enzyme]-L-cysteine + [acceptor protein]-L-lysine = [E2 ubiquitin-conjugating enzyme]-L-cysteine + N(6)-ubiquitinyl-[acceptor protein]-L-lysine.</text>
        <dbReference type="EC" id="2.3.2.27"/>
    </reaction>
</comment>
<dbReference type="InterPro" id="IPR003613">
    <property type="entry name" value="Ubox_domain"/>
</dbReference>
<dbReference type="FunFam" id="3.30.40.10:FF:000442">
    <property type="entry name" value="RING-type E3 ubiquitin transferase"/>
    <property type="match status" value="1"/>
</dbReference>